<feature type="transmembrane region" description="Helical" evidence="6">
    <location>
        <begin position="263"/>
        <end position="282"/>
    </location>
</feature>
<evidence type="ECO:0000256" key="5">
    <source>
        <dbReference type="ARBA" id="ARBA00023136"/>
    </source>
</evidence>
<gene>
    <name evidence="8" type="ORF">A7K91_17060</name>
</gene>
<dbReference type="GO" id="GO:0016020">
    <property type="term" value="C:membrane"/>
    <property type="evidence" value="ECO:0007669"/>
    <property type="project" value="UniProtKB-SubCell"/>
</dbReference>
<accession>A0A1A5YDM6</accession>
<feature type="transmembrane region" description="Helical" evidence="6">
    <location>
        <begin position="164"/>
        <end position="181"/>
    </location>
</feature>
<sequence length="330" mass="36367">MSNMMSLPIFKNQAVKPAFWFVVLGSALWGVDPLFRILLLEHLTSTQIALLEHVILFLFMAPVLWKHRQQLSKLKLRHVGALLFISWGGSALATVMFTKGLETGDLNSVLLLQKLQPLFAILMARWLLKEKLPKSFGMLFILAIAGTYLLTFGFKLPFTNISEMLQAGSLMSIGAAVLWGGSTVMGRYMLGVLNYEAVTSLRFILALPLLLALVLGERQIWSLPGEAGAMGLIGLNLLLQALLPGLLSLLLYYKGLSAIKASYATLAELSFPMVGVLINFAVFQQVITVTQIVGFVLIWTTLLIISRQKERIVQPERDIQPERSAAAAAV</sequence>
<dbReference type="SUPFAM" id="SSF103481">
    <property type="entry name" value="Multidrug resistance efflux transporter EmrE"/>
    <property type="match status" value="2"/>
</dbReference>
<feature type="transmembrane region" description="Helical" evidence="6">
    <location>
        <begin position="46"/>
        <end position="65"/>
    </location>
</feature>
<dbReference type="RefSeq" id="WP_068686361.1">
    <property type="nucleotide sequence ID" value="NZ_LYPA01000072.1"/>
</dbReference>
<proteinExistence type="inferred from homology"/>
<feature type="transmembrane region" description="Helical" evidence="6">
    <location>
        <begin position="227"/>
        <end position="251"/>
    </location>
</feature>
<comment type="subcellular location">
    <subcellularLocation>
        <location evidence="1">Endomembrane system</location>
        <topology evidence="1">Multi-pass membrane protein</topology>
    </subcellularLocation>
</comment>
<name>A0A1A5YDM6_9BACL</name>
<dbReference type="AlphaFoldDB" id="A0A1A5YDM6"/>
<evidence type="ECO:0000259" key="7">
    <source>
        <dbReference type="Pfam" id="PF00892"/>
    </source>
</evidence>
<evidence type="ECO:0000256" key="3">
    <source>
        <dbReference type="ARBA" id="ARBA00022692"/>
    </source>
</evidence>
<feature type="domain" description="EamA" evidence="7">
    <location>
        <begin position="168"/>
        <end position="306"/>
    </location>
</feature>
<comment type="similarity">
    <text evidence="2">Belongs to the EamA transporter family.</text>
</comment>
<dbReference type="Proteomes" id="UP000092024">
    <property type="component" value="Unassembled WGS sequence"/>
</dbReference>
<dbReference type="PANTHER" id="PTHR32322:SF2">
    <property type="entry name" value="EAMA DOMAIN-CONTAINING PROTEIN"/>
    <property type="match status" value="1"/>
</dbReference>
<evidence type="ECO:0000256" key="1">
    <source>
        <dbReference type="ARBA" id="ARBA00004127"/>
    </source>
</evidence>
<dbReference type="STRING" id="1844972.A7K91_17060"/>
<evidence type="ECO:0000256" key="2">
    <source>
        <dbReference type="ARBA" id="ARBA00007362"/>
    </source>
</evidence>
<comment type="caution">
    <text evidence="8">The sequence shown here is derived from an EMBL/GenBank/DDBJ whole genome shotgun (WGS) entry which is preliminary data.</text>
</comment>
<organism evidence="8 9">
    <name type="scientific">Paenibacillus oryzae</name>
    <dbReference type="NCBI Taxonomy" id="1844972"/>
    <lineage>
        <taxon>Bacteria</taxon>
        <taxon>Bacillati</taxon>
        <taxon>Bacillota</taxon>
        <taxon>Bacilli</taxon>
        <taxon>Bacillales</taxon>
        <taxon>Paenibacillaceae</taxon>
        <taxon>Paenibacillus</taxon>
    </lineage>
</organism>
<feature type="transmembrane region" description="Helical" evidence="6">
    <location>
        <begin position="109"/>
        <end position="128"/>
    </location>
</feature>
<feature type="transmembrane region" description="Helical" evidence="6">
    <location>
        <begin position="288"/>
        <end position="305"/>
    </location>
</feature>
<keyword evidence="4 6" id="KW-1133">Transmembrane helix</keyword>
<reference evidence="8 9" key="1">
    <citation type="submission" date="2016-05" db="EMBL/GenBank/DDBJ databases">
        <title>Paenibacillus oryzae. sp. nov., isolated from the rice root.</title>
        <authorList>
            <person name="Zhang J."/>
            <person name="Zhang X."/>
        </authorList>
    </citation>
    <scope>NUCLEOTIDE SEQUENCE [LARGE SCALE GENOMIC DNA]</scope>
    <source>
        <strain evidence="8 9">1DrF-4</strain>
    </source>
</reference>
<keyword evidence="3 6" id="KW-0812">Transmembrane</keyword>
<dbReference type="InterPro" id="IPR000620">
    <property type="entry name" value="EamA_dom"/>
</dbReference>
<dbReference type="PANTHER" id="PTHR32322">
    <property type="entry name" value="INNER MEMBRANE TRANSPORTER"/>
    <property type="match status" value="1"/>
</dbReference>
<protein>
    <submittedName>
        <fullName evidence="8">Multidrug transporter</fullName>
    </submittedName>
</protein>
<feature type="transmembrane region" description="Helical" evidence="6">
    <location>
        <begin position="193"/>
        <end position="215"/>
    </location>
</feature>
<dbReference type="EMBL" id="LYPA01000072">
    <property type="protein sequence ID" value="OBR63500.1"/>
    <property type="molecule type" value="Genomic_DNA"/>
</dbReference>
<dbReference type="OrthoDB" id="6212796at2"/>
<evidence type="ECO:0000256" key="6">
    <source>
        <dbReference type="SAM" id="Phobius"/>
    </source>
</evidence>
<feature type="domain" description="EamA" evidence="7">
    <location>
        <begin position="19"/>
        <end position="151"/>
    </location>
</feature>
<dbReference type="InterPro" id="IPR050638">
    <property type="entry name" value="AA-Vitamin_Transporters"/>
</dbReference>
<keyword evidence="9" id="KW-1185">Reference proteome</keyword>
<dbReference type="Pfam" id="PF00892">
    <property type="entry name" value="EamA"/>
    <property type="match status" value="2"/>
</dbReference>
<keyword evidence="5 6" id="KW-0472">Membrane</keyword>
<evidence type="ECO:0000313" key="8">
    <source>
        <dbReference type="EMBL" id="OBR63500.1"/>
    </source>
</evidence>
<evidence type="ECO:0000313" key="9">
    <source>
        <dbReference type="Proteomes" id="UP000092024"/>
    </source>
</evidence>
<evidence type="ECO:0000256" key="4">
    <source>
        <dbReference type="ARBA" id="ARBA00022989"/>
    </source>
</evidence>
<feature type="transmembrane region" description="Helical" evidence="6">
    <location>
        <begin position="77"/>
        <end position="97"/>
    </location>
</feature>
<dbReference type="InterPro" id="IPR037185">
    <property type="entry name" value="EmrE-like"/>
</dbReference>
<feature type="transmembrane region" description="Helical" evidence="6">
    <location>
        <begin position="135"/>
        <end position="158"/>
    </location>
</feature>